<evidence type="ECO:0000259" key="2">
    <source>
        <dbReference type="Pfam" id="PF03886"/>
    </source>
</evidence>
<organism evidence="3 4">
    <name type="scientific">Roseobacter ponti</name>
    <dbReference type="NCBI Taxonomy" id="1891787"/>
    <lineage>
        <taxon>Bacteria</taxon>
        <taxon>Pseudomonadati</taxon>
        <taxon>Pseudomonadota</taxon>
        <taxon>Alphaproteobacteria</taxon>
        <taxon>Rhodobacterales</taxon>
        <taxon>Roseobacteraceae</taxon>
        <taxon>Roseobacter</taxon>
    </lineage>
</organism>
<keyword evidence="4" id="KW-1185">Reference proteome</keyword>
<feature type="domain" description="ABC-type transport auxiliary lipoprotein component" evidence="2">
    <location>
        <begin position="41"/>
        <end position="197"/>
    </location>
</feature>
<dbReference type="EMBL" id="CP048788">
    <property type="protein sequence ID" value="QJF50352.1"/>
    <property type="molecule type" value="Genomic_DNA"/>
</dbReference>
<gene>
    <name evidence="3" type="ORF">G3256_03815</name>
</gene>
<protein>
    <recommendedName>
        <fullName evidence="2">ABC-type transport auxiliary lipoprotein component domain-containing protein</fullName>
    </recommendedName>
</protein>
<proteinExistence type="predicted"/>
<dbReference type="Proteomes" id="UP000503308">
    <property type="component" value="Chromosome"/>
</dbReference>
<name>A0A858SR87_9RHOB</name>
<accession>A0A858SR87</accession>
<feature type="chain" id="PRO_5032738500" description="ABC-type transport auxiliary lipoprotein component domain-containing protein" evidence="1">
    <location>
        <begin position="19"/>
        <end position="220"/>
    </location>
</feature>
<reference evidence="3 4" key="1">
    <citation type="submission" date="2020-02" db="EMBL/GenBank/DDBJ databases">
        <title>Genome sequence of Roseobacter ponti.</title>
        <authorList>
            <person name="Hollensteiner J."/>
            <person name="Schneider D."/>
            <person name="Poehlein A."/>
            <person name="Daniel R."/>
        </authorList>
    </citation>
    <scope>NUCLEOTIDE SEQUENCE [LARGE SCALE GENOMIC DNA]</scope>
    <source>
        <strain evidence="3 4">DSM 106830</strain>
    </source>
</reference>
<sequence>MTRHALYALALVAPLLTACTGLSTLTSATAPTDLYLLTPKSTFDPGLPRLRQQIVVTEPTATAAVSNDRITVQPSPLEVRFLPGARWVDRAPVIIQALLIESFENSGRVDAVGRSAIGLRADYLVVTDVREFQARVPNQTQPEAPLEAHVRLNIKIVRTDTDRIIASQSFEEFFTATSDAPRDIVYAFDEALGDTLRDAVEWSIRSMHSDARQRPVETDY</sequence>
<evidence type="ECO:0000313" key="3">
    <source>
        <dbReference type="EMBL" id="QJF50352.1"/>
    </source>
</evidence>
<evidence type="ECO:0000313" key="4">
    <source>
        <dbReference type="Proteomes" id="UP000503308"/>
    </source>
</evidence>
<dbReference type="SUPFAM" id="SSF159594">
    <property type="entry name" value="XCC0632-like"/>
    <property type="match status" value="1"/>
</dbReference>
<dbReference type="InterPro" id="IPR005586">
    <property type="entry name" value="ABC_trans_aux"/>
</dbReference>
<evidence type="ECO:0000256" key="1">
    <source>
        <dbReference type="SAM" id="SignalP"/>
    </source>
</evidence>
<dbReference type="Gene3D" id="3.40.50.10610">
    <property type="entry name" value="ABC-type transport auxiliary lipoprotein component"/>
    <property type="match status" value="1"/>
</dbReference>
<dbReference type="AlphaFoldDB" id="A0A858SR87"/>
<dbReference type="Pfam" id="PF03886">
    <property type="entry name" value="ABC_trans_aux"/>
    <property type="match status" value="1"/>
</dbReference>
<dbReference type="PROSITE" id="PS51257">
    <property type="entry name" value="PROKAR_LIPOPROTEIN"/>
    <property type="match status" value="1"/>
</dbReference>
<dbReference type="KEGG" id="rpon:G3256_03815"/>
<feature type="signal peptide" evidence="1">
    <location>
        <begin position="1"/>
        <end position="18"/>
    </location>
</feature>
<dbReference type="RefSeq" id="WP_169639568.1">
    <property type="nucleotide sequence ID" value="NZ_CP048788.1"/>
</dbReference>
<keyword evidence="1" id="KW-0732">Signal</keyword>